<organism evidence="1 2">
    <name type="scientific">Candidatus Iainarchaeum sp</name>
    <dbReference type="NCBI Taxonomy" id="3101447"/>
    <lineage>
        <taxon>Archaea</taxon>
        <taxon>Candidatus Iainarchaeota</taxon>
        <taxon>Candidatus Iainarchaeia</taxon>
        <taxon>Candidatus Iainarchaeales</taxon>
        <taxon>Candidatus Iainarchaeaceae</taxon>
        <taxon>Candidatus Iainarchaeum</taxon>
    </lineage>
</organism>
<name>A0A8T5GGI7_9ARCH</name>
<dbReference type="EMBL" id="JABJNZ010000063">
    <property type="protein sequence ID" value="MBT4870930.1"/>
    <property type="molecule type" value="Genomic_DNA"/>
</dbReference>
<gene>
    <name evidence="1" type="ORF">HON47_05120</name>
</gene>
<accession>A0A8T5GGI7</accession>
<dbReference type="Proteomes" id="UP000722459">
    <property type="component" value="Unassembled WGS sequence"/>
</dbReference>
<evidence type="ECO:0000313" key="1">
    <source>
        <dbReference type="EMBL" id="MBT4870930.1"/>
    </source>
</evidence>
<comment type="caution">
    <text evidence="1">The sequence shown here is derived from an EMBL/GenBank/DDBJ whole genome shotgun (WGS) entry which is preliminary data.</text>
</comment>
<evidence type="ECO:0000313" key="2">
    <source>
        <dbReference type="Proteomes" id="UP000722459"/>
    </source>
</evidence>
<proteinExistence type="predicted"/>
<sequence length="430" mass="49852">MHKIGTGRISENIFDLMLLSPKHPTLKKYKQLLTKNKHTKEDSVELERIIQRFRLVSKVSKKYNWKRHPKIGKLAILEINRLLETKPSDWHFNYPVNPKKIKTGQETFKPVEFILNIAEPYNVELENPQEINFIRGLLTHLDLNEKASLKQIIAHLDKKYKRTKKIDLTIQKSKKLPFVQGLELIIAEYIRTHPADIKRLLLRCMPAFTKGMKTPKKMDLITIDKLVEFYGDVFPEFLERHNLKLKSPFEEQVKQLQNMANKKKKLKNIHPVKFRLSPGKTILDNFPGATGQDCIKLDEMGQSIVDPKYHTLQIINLETGKNEGTISVYERTINGEKHLVSTAMQPKARLIRQVKPSELYKSLVGGLIAIGKQKGIHSISSTARRGETSNRGEIDARLKANRLIQIRARRFFPDMPPHKKLYVLSSRKRK</sequence>
<protein>
    <submittedName>
        <fullName evidence="1">Uncharacterized protein</fullName>
    </submittedName>
</protein>
<reference evidence="1" key="1">
    <citation type="journal article" date="2021" name="ISME J.">
        <title>Mercury methylation by metabolically versatile and cosmopolitan marine bacteria.</title>
        <authorList>
            <person name="Lin H."/>
            <person name="Ascher D.B."/>
            <person name="Myung Y."/>
            <person name="Lamborg C.H."/>
            <person name="Hallam S.J."/>
            <person name="Gionfriddo C.M."/>
            <person name="Holt K.E."/>
            <person name="Moreau J.W."/>
        </authorList>
    </citation>
    <scope>NUCLEOTIDE SEQUENCE</scope>
    <source>
        <strain evidence="1">SI075_bin30</strain>
    </source>
</reference>
<dbReference type="AlphaFoldDB" id="A0A8T5GGI7"/>